<comment type="caution">
    <text evidence="2">The sequence shown here is derived from an EMBL/GenBank/DDBJ whole genome shotgun (WGS) entry which is preliminary data.</text>
</comment>
<evidence type="ECO:0000256" key="1">
    <source>
        <dbReference type="SAM" id="Phobius"/>
    </source>
</evidence>
<gene>
    <name evidence="2" type="ORF">ELS17_06410</name>
</gene>
<sequence length="161" mass="17368">MATERSQHVDRSLVVYSYWPYAILLGGIVGAIRPMLTILGDVGPTAGVLTTLPEFQLWWVIHIGYSAVFGAGYGLIAYHRRLRPLSESVPMGAVLGLGYGTALWLGNVVIGWNLVLTTYVFTLVDPIDPLAAGPIIDHVVYGIALGVVYAAVVPRLSTYRG</sequence>
<proteinExistence type="predicted"/>
<feature type="transmembrane region" description="Helical" evidence="1">
    <location>
        <begin position="135"/>
        <end position="153"/>
    </location>
</feature>
<feature type="transmembrane region" description="Helical" evidence="1">
    <location>
        <begin position="90"/>
        <end position="115"/>
    </location>
</feature>
<dbReference type="EMBL" id="SHMR01000001">
    <property type="protein sequence ID" value="RZH69079.1"/>
    <property type="molecule type" value="Genomic_DNA"/>
</dbReference>
<evidence type="ECO:0000313" key="3">
    <source>
        <dbReference type="Proteomes" id="UP000292704"/>
    </source>
</evidence>
<keyword evidence="1" id="KW-0472">Membrane</keyword>
<keyword evidence="1" id="KW-1133">Transmembrane helix</keyword>
<evidence type="ECO:0000313" key="2">
    <source>
        <dbReference type="EMBL" id="RZH69079.1"/>
    </source>
</evidence>
<reference evidence="2 3" key="1">
    <citation type="submission" date="2019-02" db="EMBL/GenBank/DDBJ databases">
        <title>Genome analysis provides insights into bioremediation potentialities and Haloocin production by Natrinema altunense strain 4.1R isolated from Chott Douz in Tunisian desert.</title>
        <authorList>
            <person name="Najjari A."/>
            <person name="Youssef N."/>
            <person name="Ben Dhia O."/>
            <person name="Ferjani R."/>
            <person name="El Hidri D."/>
            <person name="Ouzari H.I."/>
            <person name="Cherif A."/>
        </authorList>
    </citation>
    <scope>NUCLEOTIDE SEQUENCE [LARGE SCALE GENOMIC DNA]</scope>
    <source>
        <strain evidence="2 3">4.1R</strain>
    </source>
</reference>
<keyword evidence="1" id="KW-0812">Transmembrane</keyword>
<dbReference type="RefSeq" id="WP_007110223.1">
    <property type="nucleotide sequence ID" value="NZ_JNCS01000011.1"/>
</dbReference>
<accession>A0A482XZ86</accession>
<dbReference type="AlphaFoldDB" id="A0A482XZ86"/>
<feature type="transmembrane region" description="Helical" evidence="1">
    <location>
        <begin position="56"/>
        <end position="78"/>
    </location>
</feature>
<dbReference type="OrthoDB" id="204680at2157"/>
<evidence type="ECO:0008006" key="4">
    <source>
        <dbReference type="Google" id="ProtNLM"/>
    </source>
</evidence>
<feature type="transmembrane region" description="Helical" evidence="1">
    <location>
        <begin position="12"/>
        <end position="36"/>
    </location>
</feature>
<protein>
    <recommendedName>
        <fullName evidence="4">Histidine kinase</fullName>
    </recommendedName>
</protein>
<name>A0A482XZ86_9EURY</name>
<dbReference type="Proteomes" id="UP000292704">
    <property type="component" value="Unassembled WGS sequence"/>
</dbReference>
<organism evidence="2 3">
    <name type="scientific">Natrinema altunense</name>
    <dbReference type="NCBI Taxonomy" id="222984"/>
    <lineage>
        <taxon>Archaea</taxon>
        <taxon>Methanobacteriati</taxon>
        <taxon>Methanobacteriota</taxon>
        <taxon>Stenosarchaea group</taxon>
        <taxon>Halobacteria</taxon>
        <taxon>Halobacteriales</taxon>
        <taxon>Natrialbaceae</taxon>
        <taxon>Natrinema</taxon>
    </lineage>
</organism>